<gene>
    <name evidence="1" type="ORF">FB466_0762</name>
</gene>
<dbReference type="GO" id="GO:0005737">
    <property type="term" value="C:cytoplasm"/>
    <property type="evidence" value="ECO:0007669"/>
    <property type="project" value="TreeGrafter"/>
</dbReference>
<dbReference type="PRINTS" id="PR00633">
    <property type="entry name" value="RCCNDNSATION"/>
</dbReference>
<proteinExistence type="predicted"/>
<dbReference type="AlphaFoldDB" id="A0A543I5R2"/>
<dbReference type="InterPro" id="IPR009091">
    <property type="entry name" value="RCC1/BLIP-II"/>
</dbReference>
<keyword evidence="2" id="KW-1185">Reference proteome</keyword>
<comment type="caution">
    <text evidence="1">The sequence shown here is derived from an EMBL/GenBank/DDBJ whole genome shotgun (WGS) entry which is preliminary data.</text>
</comment>
<dbReference type="InterPro" id="IPR051553">
    <property type="entry name" value="Ran_GTPase-activating"/>
</dbReference>
<dbReference type="PROSITE" id="PS50012">
    <property type="entry name" value="RCC1_3"/>
    <property type="match status" value="3"/>
</dbReference>
<reference evidence="1 2" key="1">
    <citation type="submission" date="2019-06" db="EMBL/GenBank/DDBJ databases">
        <title>Sequencing the genomes of 1000 actinobacteria strains.</title>
        <authorList>
            <person name="Klenk H.-P."/>
        </authorList>
    </citation>
    <scope>NUCLEOTIDE SEQUENCE [LARGE SCALE GENOMIC DNA]</scope>
    <source>
        <strain evidence="1 2">DSM 18031</strain>
    </source>
</reference>
<dbReference type="PANTHER" id="PTHR45982:SF1">
    <property type="entry name" value="REGULATOR OF CHROMOSOME CONDENSATION"/>
    <property type="match status" value="1"/>
</dbReference>
<dbReference type="InterPro" id="IPR000408">
    <property type="entry name" value="Reg_chr_condens"/>
</dbReference>
<evidence type="ECO:0000313" key="1">
    <source>
        <dbReference type="EMBL" id="TQM65942.1"/>
    </source>
</evidence>
<dbReference type="SUPFAM" id="SSF50985">
    <property type="entry name" value="RCC1/BLIP-II"/>
    <property type="match status" value="2"/>
</dbReference>
<evidence type="ECO:0000313" key="2">
    <source>
        <dbReference type="Proteomes" id="UP000318331"/>
    </source>
</evidence>
<name>A0A543I5R2_9MICO</name>
<accession>A0A543I5R2</accession>
<protein>
    <submittedName>
        <fullName evidence="1">Regulator of chromosome condensation (RCC1) repeat-containing protein</fullName>
    </submittedName>
</protein>
<dbReference type="PANTHER" id="PTHR45982">
    <property type="entry name" value="REGULATOR OF CHROMOSOME CONDENSATION"/>
    <property type="match status" value="1"/>
</dbReference>
<dbReference type="GO" id="GO:0005085">
    <property type="term" value="F:guanyl-nucleotide exchange factor activity"/>
    <property type="evidence" value="ECO:0007669"/>
    <property type="project" value="TreeGrafter"/>
</dbReference>
<dbReference type="EMBL" id="VFPN01000001">
    <property type="protein sequence ID" value="TQM65942.1"/>
    <property type="molecule type" value="Genomic_DNA"/>
</dbReference>
<dbReference type="Gene3D" id="2.130.10.30">
    <property type="entry name" value="Regulator of chromosome condensation 1/beta-lactamase-inhibitor protein II"/>
    <property type="match status" value="2"/>
</dbReference>
<dbReference type="Proteomes" id="UP000318331">
    <property type="component" value="Unassembled WGS sequence"/>
</dbReference>
<organism evidence="1 2">
    <name type="scientific">Klugiella xanthotipulae</name>
    <dbReference type="NCBI Taxonomy" id="244735"/>
    <lineage>
        <taxon>Bacteria</taxon>
        <taxon>Bacillati</taxon>
        <taxon>Actinomycetota</taxon>
        <taxon>Actinomycetes</taxon>
        <taxon>Micrococcales</taxon>
        <taxon>Microbacteriaceae</taxon>
        <taxon>Klugiella</taxon>
    </lineage>
</organism>
<dbReference type="Pfam" id="PF00415">
    <property type="entry name" value="RCC1"/>
    <property type="match status" value="2"/>
</dbReference>
<dbReference type="RefSeq" id="WP_170206006.1">
    <property type="nucleotide sequence ID" value="NZ_BAAAYS010000026.1"/>
</dbReference>
<sequence>MTAHGSAVLHKVHDRAPRGRRRLVAALLTVASVIALVGGASPAASLWSISDATTTTTATARTLTALDAPTIASSTGQKITLTSNTAPSGDTLTPVYTFERSTSAAFTAPTTIATGPTFPVTDEGHLPAVPTAGTFSTIASGISSSCGLSNGRVMCWGNNDNGQLGQGTIGGFSATPVEVQTTADNPASALPATAALLEVAVGGDTACVSTLRDVYCWGRNLGGIVTTTDTSPHPLPVRVSGTPAGNLSSLTVGYSHACALFTNFGALCWGSNLNGQLGTNAALSATPAAPAKVLTGGNAGGNQVPAGTSLNLIRAGHSYTCFVTSGLAYCWGINTTGNLGNGTTTQVSVAKSVATGTSYLPAATTIIDMSLSGSTDASNSRSTCAATTTAVYCWGAAANGALGISGAAGNVLNPAKVTGVTGTMTALAGGLQGHCAVTSGQAYCWGLGTSGQLGSGSASATTPVKAATAAGKTVVRVDGDQGFRCFRYSDGTVGCAGAGAVGQLGEGPDGRSASVNAGIGTMVAPRPRTCDTGATFLSDGSCTLAPNTTYYYRVSFTLGSWKSPVSAVAALKPGG</sequence>